<dbReference type="CDD" id="cd18095">
    <property type="entry name" value="SpoU-like_rRNA-MTase"/>
    <property type="match status" value="1"/>
</dbReference>
<accession>A0A1V4GQD1</accession>
<evidence type="ECO:0000256" key="2">
    <source>
        <dbReference type="ARBA" id="ARBA00022679"/>
    </source>
</evidence>
<dbReference type="PANTHER" id="PTHR43191:SF2">
    <property type="entry name" value="RRNA METHYLTRANSFERASE 3, MITOCHONDRIAL"/>
    <property type="match status" value="1"/>
</dbReference>
<dbReference type="InterPro" id="IPR029026">
    <property type="entry name" value="tRNA_m1G_MTases_N"/>
</dbReference>
<dbReference type="Pfam" id="PF00588">
    <property type="entry name" value="SpoU_methylase"/>
    <property type="match status" value="1"/>
</dbReference>
<dbReference type="AlphaFoldDB" id="A0A1V4GQD1"/>
<gene>
    <name evidence="5" type="primary">rlmB_2</name>
    <name evidence="4" type="ORF">B5J94_10655</name>
    <name evidence="5" type="ORF">NCTC7911_02944</name>
</gene>
<dbReference type="EC" id="2.1.1.185" evidence="5"/>
<evidence type="ECO:0000313" key="6">
    <source>
        <dbReference type="Proteomes" id="UP000191025"/>
    </source>
</evidence>
<dbReference type="EMBL" id="MXAN01000080">
    <property type="protein sequence ID" value="OPH34805.1"/>
    <property type="molecule type" value="Genomic_DNA"/>
</dbReference>
<dbReference type="GO" id="GO:0032259">
    <property type="term" value="P:methylation"/>
    <property type="evidence" value="ECO:0007669"/>
    <property type="project" value="UniProtKB-KW"/>
</dbReference>
<evidence type="ECO:0000313" key="5">
    <source>
        <dbReference type="EMBL" id="STZ01513.1"/>
    </source>
</evidence>
<keyword evidence="2 4" id="KW-0808">Transferase</keyword>
<dbReference type="GO" id="GO:0006396">
    <property type="term" value="P:RNA processing"/>
    <property type="evidence" value="ECO:0007669"/>
    <property type="project" value="InterPro"/>
</dbReference>
<evidence type="ECO:0000256" key="1">
    <source>
        <dbReference type="ARBA" id="ARBA00022603"/>
    </source>
</evidence>
<feature type="domain" description="tRNA/rRNA methyltransferase SpoU type" evidence="3">
    <location>
        <begin position="114"/>
        <end position="247"/>
    </location>
</feature>
<dbReference type="SUPFAM" id="SSF55315">
    <property type="entry name" value="L30e-like"/>
    <property type="match status" value="1"/>
</dbReference>
<dbReference type="Gene3D" id="3.40.1280.10">
    <property type="match status" value="1"/>
</dbReference>
<proteinExistence type="predicted"/>
<dbReference type="GeneID" id="302271422"/>
<protein>
    <submittedName>
        <fullName evidence="5">23S rRNA (Guanosine-2'-O-)-methyltransferase RlmB</fullName>
        <ecNumber evidence="5">2.1.1.185</ecNumber>
    </submittedName>
    <submittedName>
        <fullName evidence="4">RNA methyltransferase</fullName>
    </submittedName>
</protein>
<dbReference type="InterPro" id="IPR029028">
    <property type="entry name" value="Alpha/beta_knot_MTases"/>
</dbReference>
<organism evidence="4 6">
    <name type="scientific">Moraxella lacunata</name>
    <dbReference type="NCBI Taxonomy" id="477"/>
    <lineage>
        <taxon>Bacteria</taxon>
        <taxon>Pseudomonadati</taxon>
        <taxon>Pseudomonadota</taxon>
        <taxon>Gammaproteobacteria</taxon>
        <taxon>Moraxellales</taxon>
        <taxon>Moraxellaceae</taxon>
        <taxon>Moraxella</taxon>
    </lineage>
</organism>
<dbReference type="Proteomes" id="UP000191025">
    <property type="component" value="Unassembled WGS sequence"/>
</dbReference>
<evidence type="ECO:0000313" key="4">
    <source>
        <dbReference type="EMBL" id="OPH34805.1"/>
    </source>
</evidence>
<dbReference type="InterPro" id="IPR051259">
    <property type="entry name" value="rRNA_Methyltransferase"/>
</dbReference>
<dbReference type="Gene3D" id="3.30.1330.30">
    <property type="match status" value="1"/>
</dbReference>
<name>A0A1V4GQD1_MORLA</name>
<dbReference type="InterPro" id="IPR029064">
    <property type="entry name" value="Ribosomal_eL30-like_sf"/>
</dbReference>
<reference evidence="5 7" key="3">
    <citation type="submission" date="2018-06" db="EMBL/GenBank/DDBJ databases">
        <authorList>
            <consortium name="Pathogen Informatics"/>
            <person name="Doyle S."/>
        </authorList>
    </citation>
    <scope>NUCLEOTIDE SEQUENCE [LARGE SCALE GENOMIC DNA]</scope>
    <source>
        <strain evidence="5 7">NCTC7911</strain>
    </source>
</reference>
<dbReference type="Proteomes" id="UP000254107">
    <property type="component" value="Unassembled WGS sequence"/>
</dbReference>
<dbReference type="RefSeq" id="WP_062499645.1">
    <property type="nucleotide sequence ID" value="NZ_MXAN01000080.1"/>
</dbReference>
<reference evidence="4" key="2">
    <citation type="submission" date="2017-03" db="EMBL/GenBank/DDBJ databases">
        <authorList>
            <person name="Afonso C.L."/>
            <person name="Miller P.J."/>
            <person name="Scott M.A."/>
            <person name="Spackman E."/>
            <person name="Goraichik I."/>
            <person name="Dimitrov K.M."/>
            <person name="Suarez D.L."/>
            <person name="Swayne D.E."/>
        </authorList>
    </citation>
    <scope>NUCLEOTIDE SEQUENCE</scope>
    <source>
        <strain evidence="4">CCUG 4441</strain>
    </source>
</reference>
<dbReference type="InterPro" id="IPR001537">
    <property type="entry name" value="SpoU_MeTrfase"/>
</dbReference>
<evidence type="ECO:0000259" key="3">
    <source>
        <dbReference type="Pfam" id="PF00588"/>
    </source>
</evidence>
<dbReference type="GO" id="GO:0003723">
    <property type="term" value="F:RNA binding"/>
    <property type="evidence" value="ECO:0007669"/>
    <property type="project" value="InterPro"/>
</dbReference>
<evidence type="ECO:0000313" key="7">
    <source>
        <dbReference type="Proteomes" id="UP000254107"/>
    </source>
</evidence>
<sequence length="262" mass="28630">MIITSKDNPLIKTAHALLTDPKKRKKLGQTVIEGTHLLDAYLKAGKMPITTIVSESGMTNAEIQSLLAKLNKNPIIISDTLYKAIRTLGESLPIMAIIEMPSLILNQAIENDCLIINGIQDTGNLGTLLRTASATGFETVICTTGTAHAYNPKTMRAGMGANFSLHIYENVGIDEIFDFVKVPMFATTSHADGLIYHKDLTKPLALIMGHEGQGVDKILLKECTPLTLPQYGQESLNVGVAGSVCLYEILRQRRFKNTHSIR</sequence>
<reference evidence="6" key="1">
    <citation type="submission" date="2017-03" db="EMBL/GenBank/DDBJ databases">
        <title>Draft genome sequence of Moraxella equi CCUG 4950T type strain.</title>
        <authorList>
            <person name="Salva-Serra F."/>
            <person name="Engstrom-Jakobsson H."/>
            <person name="Thorell K."/>
            <person name="Jaen-Luchoro D."/>
            <person name="Gonzales-Siles L."/>
            <person name="Karlsson R."/>
            <person name="Yazdan S."/>
            <person name="Boulund F."/>
            <person name="Johnning A."/>
            <person name="Engstrand L."/>
            <person name="Kristiansson E."/>
            <person name="Moore E."/>
        </authorList>
    </citation>
    <scope>NUCLEOTIDE SEQUENCE [LARGE SCALE GENOMIC DNA]</scope>
    <source>
        <strain evidence="6">CCUG 4441</strain>
    </source>
</reference>
<keyword evidence="7" id="KW-1185">Reference proteome</keyword>
<dbReference type="PANTHER" id="PTHR43191">
    <property type="entry name" value="RRNA METHYLTRANSFERASE 3"/>
    <property type="match status" value="1"/>
</dbReference>
<dbReference type="GO" id="GO:0008173">
    <property type="term" value="F:RNA methyltransferase activity"/>
    <property type="evidence" value="ECO:0007669"/>
    <property type="project" value="InterPro"/>
</dbReference>
<dbReference type="SUPFAM" id="SSF75217">
    <property type="entry name" value="alpha/beta knot"/>
    <property type="match status" value="1"/>
</dbReference>
<keyword evidence="1 4" id="KW-0489">Methyltransferase</keyword>
<dbReference type="EMBL" id="UGQC01000001">
    <property type="protein sequence ID" value="STZ01513.1"/>
    <property type="molecule type" value="Genomic_DNA"/>
</dbReference>